<feature type="transmembrane region" description="Helical" evidence="1">
    <location>
        <begin position="155"/>
        <end position="176"/>
    </location>
</feature>
<feature type="transmembrane region" description="Helical" evidence="1">
    <location>
        <begin position="196"/>
        <end position="217"/>
    </location>
</feature>
<evidence type="ECO:0000313" key="3">
    <source>
        <dbReference type="Proteomes" id="UP000018550"/>
    </source>
</evidence>
<dbReference type="KEGG" id="sapi:SAPIS_v1c02420"/>
<feature type="transmembrane region" description="Helical" evidence="1">
    <location>
        <begin position="44"/>
        <end position="67"/>
    </location>
</feature>
<dbReference type="RefSeq" id="WP_023789022.1">
    <property type="nucleotide sequence ID" value="NC_022998.1"/>
</dbReference>
<accession>V5RI10</accession>
<keyword evidence="3" id="KW-1185">Reference proteome</keyword>
<feature type="transmembrane region" description="Helical" evidence="1">
    <location>
        <begin position="12"/>
        <end position="32"/>
    </location>
</feature>
<keyword evidence="1" id="KW-0812">Transmembrane</keyword>
<dbReference type="EMBL" id="CP006682">
    <property type="protein sequence ID" value="AHB36088.1"/>
    <property type="molecule type" value="Genomic_DNA"/>
</dbReference>
<feature type="transmembrane region" description="Helical" evidence="1">
    <location>
        <begin position="103"/>
        <end position="127"/>
    </location>
</feature>
<proteinExistence type="predicted"/>
<organism evidence="2 3">
    <name type="scientific">Spiroplasma apis B31</name>
    <dbReference type="NCBI Taxonomy" id="1276258"/>
    <lineage>
        <taxon>Bacteria</taxon>
        <taxon>Bacillati</taxon>
        <taxon>Mycoplasmatota</taxon>
        <taxon>Mollicutes</taxon>
        <taxon>Entomoplasmatales</taxon>
        <taxon>Spiroplasmataceae</taxon>
        <taxon>Spiroplasma</taxon>
    </lineage>
</organism>
<reference evidence="2 3" key="1">
    <citation type="journal article" date="2014" name="Genome Announc.">
        <title>Complete Genome Sequence of Spiroplasma apis B31T (ATCC 33834), a Bacterium Associated with May Disease of Honeybees (Apis mellifera).</title>
        <authorList>
            <person name="Ku C."/>
            <person name="Lo W.S."/>
            <person name="Chen L.L."/>
            <person name="Kuo C.H."/>
        </authorList>
    </citation>
    <scope>NUCLEOTIDE SEQUENCE [LARGE SCALE GENOMIC DNA]</scope>
    <source>
        <strain evidence="2">B31</strain>
    </source>
</reference>
<dbReference type="HOGENOM" id="CLU_1110847_0_0_14"/>
<name>V5RI10_SPIAP</name>
<evidence type="ECO:0000313" key="2">
    <source>
        <dbReference type="EMBL" id="AHB36088.1"/>
    </source>
</evidence>
<sequence length="250" mass="28858">MKKYYWSFGISASVLSIAMSIVSFSMALLFTIELLNEGFILIPLIYILCSFFMIFFSISCLVLISFVNKQNNILIGSKLLIAINIIWFFLYLYLIIFNSIFKAAFMINLFLLIVVFIMVTFSILFIIKTIKHKGYVIFTNKYKEKYNTYNEKINTAYKLMLAGTIINSFLILPLAWLIPMTLKTKKLIYVYDESTALGLCSMIFGNIFNFIAGLFILNNKPSDYKLLNNKSSQAIKNKNGLVYINVFEKQ</sequence>
<gene>
    <name evidence="2" type="ORF">SAPIS_v1c02420</name>
</gene>
<dbReference type="PATRIC" id="fig|1276258.3.peg.236"/>
<keyword evidence="1" id="KW-1133">Transmembrane helix</keyword>
<dbReference type="AlphaFoldDB" id="V5RI10"/>
<evidence type="ECO:0000256" key="1">
    <source>
        <dbReference type="SAM" id="Phobius"/>
    </source>
</evidence>
<dbReference type="OrthoDB" id="390351at2"/>
<keyword evidence="1" id="KW-0472">Membrane</keyword>
<evidence type="ECO:0008006" key="4">
    <source>
        <dbReference type="Google" id="ProtNLM"/>
    </source>
</evidence>
<feature type="transmembrane region" description="Helical" evidence="1">
    <location>
        <begin position="79"/>
        <end position="97"/>
    </location>
</feature>
<protein>
    <recommendedName>
        <fullName evidence="4">Transmembrane protein</fullName>
    </recommendedName>
</protein>
<dbReference type="Proteomes" id="UP000018550">
    <property type="component" value="Chromosome"/>
</dbReference>